<proteinExistence type="predicted"/>
<sequence length="50" mass="6134">MKALLNWLFKVLKAAYYWAKNNWKTVQKWLDIGMYFEWILSKIKQILGIK</sequence>
<dbReference type="RefSeq" id="WP_014637649.1">
    <property type="nucleotide sequence ID" value="NZ_CDTD01000005.1"/>
</dbReference>
<dbReference type="NCBIfam" id="NF033881">
    <property type="entry name" value="aureocin_A53"/>
    <property type="match status" value="1"/>
</dbReference>
<evidence type="ECO:0000313" key="2">
    <source>
        <dbReference type="Proteomes" id="UP000074825"/>
    </source>
</evidence>
<gene>
    <name evidence="1" type="ORF">ERS132444_01691</name>
</gene>
<dbReference type="Proteomes" id="UP000074825">
    <property type="component" value="Unassembled WGS sequence"/>
</dbReference>
<dbReference type="EMBL" id="FIIF01000013">
    <property type="protein sequence ID" value="CYV90109.1"/>
    <property type="molecule type" value="Genomic_DNA"/>
</dbReference>
<name>A0A0Z8CEJ5_STRSU</name>
<reference evidence="1 2" key="1">
    <citation type="submission" date="2016-02" db="EMBL/GenBank/DDBJ databases">
        <authorList>
            <consortium name="Pathogen Informatics"/>
        </authorList>
    </citation>
    <scope>NUCLEOTIDE SEQUENCE [LARGE SCALE GENOMIC DNA]</scope>
    <source>
        <strain evidence="1 2">LSS82</strain>
    </source>
</reference>
<evidence type="ECO:0000313" key="1">
    <source>
        <dbReference type="EMBL" id="CYV90109.1"/>
    </source>
</evidence>
<organism evidence="1 2">
    <name type="scientific">Streptococcus suis</name>
    <dbReference type="NCBI Taxonomy" id="1307"/>
    <lineage>
        <taxon>Bacteria</taxon>
        <taxon>Bacillati</taxon>
        <taxon>Bacillota</taxon>
        <taxon>Bacilli</taxon>
        <taxon>Lactobacillales</taxon>
        <taxon>Streptococcaceae</taxon>
        <taxon>Streptococcus</taxon>
    </lineage>
</organism>
<dbReference type="AlphaFoldDB" id="A0A0Z8CEJ5"/>
<accession>A0A0Z8CEJ5</accession>
<protein>
    <submittedName>
        <fullName evidence="1">Uncharacterized protein</fullName>
    </submittedName>
</protein>